<evidence type="ECO:0000313" key="4">
    <source>
        <dbReference type="Proteomes" id="UP000054454"/>
    </source>
</evidence>
<organism evidence="3 4">
    <name type="scientific">Pneumocystis carinii (strain B80)</name>
    <name type="common">Rat pneumocystis pneumonia agent</name>
    <name type="synonym">Pneumocystis carinii f. sp. carinii</name>
    <dbReference type="NCBI Taxonomy" id="1408658"/>
    <lineage>
        <taxon>Eukaryota</taxon>
        <taxon>Fungi</taxon>
        <taxon>Dikarya</taxon>
        <taxon>Ascomycota</taxon>
        <taxon>Taphrinomycotina</taxon>
        <taxon>Pneumocystomycetes</taxon>
        <taxon>Pneumocystaceae</taxon>
        <taxon>Pneumocystis</taxon>
    </lineage>
</organism>
<keyword evidence="4" id="KW-1185">Reference proteome</keyword>
<protein>
    <submittedName>
        <fullName evidence="3">Uncharacterized protein</fullName>
    </submittedName>
</protein>
<evidence type="ECO:0000256" key="1">
    <source>
        <dbReference type="ARBA" id="ARBA00005701"/>
    </source>
</evidence>
<comment type="caution">
    <text evidence="3">The sequence shown here is derived from an EMBL/GenBank/DDBJ whole genome shotgun (WGS) entry which is preliminary data.</text>
</comment>
<sequence length="66" mass="7619">MRNYFLYRKTPLFRFFTTVSKISKDETKLSITKEDISKKKKHPDTRIPPKVGFEGDVNPETGEIGG</sequence>
<dbReference type="AlphaFoldDB" id="A0A0W4ZBI9"/>
<proteinExistence type="inferred from homology"/>
<gene>
    <name evidence="3" type="ORF">T552_03490</name>
</gene>
<name>A0A0W4ZBI9_PNEC8</name>
<accession>A0A0W4ZBI9</accession>
<comment type="similarity">
    <text evidence="1">Belongs to the SDHAF4 family.</text>
</comment>
<dbReference type="InterPro" id="IPR012875">
    <property type="entry name" value="SDHF4"/>
</dbReference>
<dbReference type="OrthoDB" id="201362at2759"/>
<dbReference type="VEuPathDB" id="FungiDB:T552_03490"/>
<feature type="region of interest" description="Disordered" evidence="2">
    <location>
        <begin position="35"/>
        <end position="66"/>
    </location>
</feature>
<dbReference type="EMBL" id="LFVZ01000017">
    <property type="protein sequence ID" value="KTW25630.1"/>
    <property type="molecule type" value="Genomic_DNA"/>
</dbReference>
<dbReference type="RefSeq" id="XP_018224245.1">
    <property type="nucleotide sequence ID" value="XM_018371992.1"/>
</dbReference>
<dbReference type="Proteomes" id="UP000054454">
    <property type="component" value="Unassembled WGS sequence"/>
</dbReference>
<evidence type="ECO:0000313" key="3">
    <source>
        <dbReference type="EMBL" id="KTW25630.1"/>
    </source>
</evidence>
<dbReference type="Pfam" id="PF07896">
    <property type="entry name" value="DUF1674"/>
    <property type="match status" value="1"/>
</dbReference>
<evidence type="ECO:0000256" key="2">
    <source>
        <dbReference type="SAM" id="MobiDB-lite"/>
    </source>
</evidence>
<reference evidence="4" key="1">
    <citation type="journal article" date="2016" name="Nat. Commun.">
        <title>Genome analysis of three Pneumocystis species reveals adaptation mechanisms to life exclusively in mammalian hosts.</title>
        <authorList>
            <person name="Ma L."/>
            <person name="Chen Z."/>
            <person name="Huang D.W."/>
            <person name="Kutty G."/>
            <person name="Ishihara M."/>
            <person name="Wang H."/>
            <person name="Abouelleil A."/>
            <person name="Bishop L."/>
            <person name="Davey E."/>
            <person name="Deng R."/>
            <person name="Deng X."/>
            <person name="Fan L."/>
            <person name="Fantoni G."/>
            <person name="Fitzgerald M."/>
            <person name="Gogineni E."/>
            <person name="Goldberg J.M."/>
            <person name="Handley G."/>
            <person name="Hu X."/>
            <person name="Huber C."/>
            <person name="Jiao X."/>
            <person name="Jones K."/>
            <person name="Levin J.Z."/>
            <person name="Liu Y."/>
            <person name="Macdonald P."/>
            <person name="Melnikov A."/>
            <person name="Raley C."/>
            <person name="Sassi M."/>
            <person name="Sherman B.T."/>
            <person name="Song X."/>
            <person name="Sykes S."/>
            <person name="Tran B."/>
            <person name="Walsh L."/>
            <person name="Xia Y."/>
            <person name="Yang J."/>
            <person name="Young S."/>
            <person name="Zeng Q."/>
            <person name="Zheng X."/>
            <person name="Stephens R."/>
            <person name="Nusbaum C."/>
            <person name="Birren B.W."/>
            <person name="Azadi P."/>
            <person name="Lempicki R.A."/>
            <person name="Cuomo C.A."/>
            <person name="Kovacs J.A."/>
        </authorList>
    </citation>
    <scope>NUCLEOTIDE SEQUENCE [LARGE SCALE GENOMIC DNA]</scope>
    <source>
        <strain evidence="4">B80</strain>
    </source>
</reference>
<dbReference type="GeneID" id="28938195"/>